<dbReference type="GO" id="GO:0000175">
    <property type="term" value="F:3'-5'-RNA exonuclease activity"/>
    <property type="evidence" value="ECO:0007669"/>
    <property type="project" value="TreeGrafter"/>
</dbReference>
<dbReference type="FunFam" id="3.30.230.70:FF:000001">
    <property type="entry name" value="Polyribonucleotide nucleotidyltransferase"/>
    <property type="match status" value="1"/>
</dbReference>
<dbReference type="SMART" id="SM00322">
    <property type="entry name" value="KH"/>
    <property type="match status" value="1"/>
</dbReference>
<evidence type="ECO:0000256" key="9">
    <source>
        <dbReference type="SAM" id="MobiDB-lite"/>
    </source>
</evidence>
<dbReference type="SUPFAM" id="SSF50249">
    <property type="entry name" value="Nucleic acid-binding proteins"/>
    <property type="match status" value="1"/>
</dbReference>
<keyword evidence="6 8" id="KW-0460">Magnesium</keyword>
<keyword evidence="4 8" id="KW-0548">Nucleotidyltransferase</keyword>
<dbReference type="InterPro" id="IPR015848">
    <property type="entry name" value="PNPase_PH_RNA-bd_bac/org-type"/>
</dbReference>
<evidence type="ECO:0000256" key="4">
    <source>
        <dbReference type="ARBA" id="ARBA00022695"/>
    </source>
</evidence>
<dbReference type="InterPro" id="IPR004087">
    <property type="entry name" value="KH_dom"/>
</dbReference>
<dbReference type="Gene3D" id="3.30.230.70">
    <property type="entry name" value="GHMP Kinase, N-terminal domain"/>
    <property type="match status" value="2"/>
</dbReference>
<evidence type="ECO:0000256" key="3">
    <source>
        <dbReference type="ARBA" id="ARBA00022679"/>
    </source>
</evidence>
<keyword evidence="2 8" id="KW-0963">Cytoplasm</keyword>
<dbReference type="GO" id="GO:0005829">
    <property type="term" value="C:cytosol"/>
    <property type="evidence" value="ECO:0007669"/>
    <property type="project" value="TreeGrafter"/>
</dbReference>
<dbReference type="Gene3D" id="2.40.50.140">
    <property type="entry name" value="Nucleic acid-binding proteins"/>
    <property type="match status" value="1"/>
</dbReference>
<keyword evidence="5 8" id="KW-0479">Metal-binding</keyword>
<dbReference type="GO" id="GO:0004654">
    <property type="term" value="F:polyribonucleotide nucleotidyltransferase activity"/>
    <property type="evidence" value="ECO:0007669"/>
    <property type="project" value="UniProtKB-UniRule"/>
</dbReference>
<dbReference type="InterPro" id="IPR020568">
    <property type="entry name" value="Ribosomal_Su5_D2-typ_SF"/>
</dbReference>
<comment type="caution">
    <text evidence="11">The sequence shown here is derived from an EMBL/GenBank/DDBJ whole genome shotgun (WGS) entry which is preliminary data.</text>
</comment>
<feature type="region of interest" description="Disordered" evidence="9">
    <location>
        <begin position="693"/>
        <end position="721"/>
    </location>
</feature>
<dbReference type="InterPro" id="IPR015847">
    <property type="entry name" value="ExoRNase_PH_dom2"/>
</dbReference>
<dbReference type="GO" id="GO:0006396">
    <property type="term" value="P:RNA processing"/>
    <property type="evidence" value="ECO:0007669"/>
    <property type="project" value="InterPro"/>
</dbReference>
<dbReference type="SUPFAM" id="SSF54211">
    <property type="entry name" value="Ribosomal protein S5 domain 2-like"/>
    <property type="match status" value="2"/>
</dbReference>
<dbReference type="InterPro" id="IPR004088">
    <property type="entry name" value="KH_dom_type_1"/>
</dbReference>
<dbReference type="CDD" id="cd04472">
    <property type="entry name" value="S1_PNPase"/>
    <property type="match status" value="1"/>
</dbReference>
<comment type="catalytic activity">
    <reaction evidence="8">
        <text>RNA(n+1) + phosphate = RNA(n) + a ribonucleoside 5'-diphosphate</text>
        <dbReference type="Rhea" id="RHEA:22096"/>
        <dbReference type="Rhea" id="RHEA-COMP:14527"/>
        <dbReference type="Rhea" id="RHEA-COMP:17342"/>
        <dbReference type="ChEBI" id="CHEBI:43474"/>
        <dbReference type="ChEBI" id="CHEBI:57930"/>
        <dbReference type="ChEBI" id="CHEBI:140395"/>
        <dbReference type="EC" id="2.7.7.8"/>
    </reaction>
</comment>
<comment type="subcellular location">
    <subcellularLocation>
        <location evidence="8">Cytoplasm</location>
    </subcellularLocation>
</comment>
<dbReference type="Pfam" id="PF00575">
    <property type="entry name" value="S1"/>
    <property type="match status" value="1"/>
</dbReference>
<dbReference type="PANTHER" id="PTHR11252:SF0">
    <property type="entry name" value="POLYRIBONUCLEOTIDE NUCLEOTIDYLTRANSFERASE 1, MITOCHONDRIAL"/>
    <property type="match status" value="1"/>
</dbReference>
<comment type="similarity">
    <text evidence="1 8">Belongs to the polyribonucleotide nucleotidyltransferase family.</text>
</comment>
<dbReference type="FunFam" id="2.40.50.140:FF:000189">
    <property type="entry name" value="Polyribonucleotide nucleotidyltransferase, putative"/>
    <property type="match status" value="1"/>
</dbReference>
<dbReference type="Proteomes" id="UP000177528">
    <property type="component" value="Unassembled WGS sequence"/>
</dbReference>
<name>A0A1G1X4M1_9BACT</name>
<organism evidence="11 12">
    <name type="scientific">Candidatus Andersenbacteria bacterium RIFCSPHIGHO2_12_FULL_45_11</name>
    <dbReference type="NCBI Taxonomy" id="1797281"/>
    <lineage>
        <taxon>Bacteria</taxon>
        <taxon>Candidatus Anderseniibacteriota</taxon>
    </lineage>
</organism>
<evidence type="ECO:0000313" key="12">
    <source>
        <dbReference type="Proteomes" id="UP000177528"/>
    </source>
</evidence>
<keyword evidence="3 8" id="KW-0808">Transferase</keyword>
<dbReference type="FunFam" id="3.30.230.70:FF:000002">
    <property type="entry name" value="Polyribonucleotide nucleotidyltransferase"/>
    <property type="match status" value="1"/>
</dbReference>
<dbReference type="PIRSF" id="PIRSF005499">
    <property type="entry name" value="PNPase"/>
    <property type="match status" value="1"/>
</dbReference>
<feature type="domain" description="S1 motif" evidence="10">
    <location>
        <begin position="625"/>
        <end position="693"/>
    </location>
</feature>
<dbReference type="PANTHER" id="PTHR11252">
    <property type="entry name" value="POLYRIBONUCLEOTIDE NUCLEOTIDYLTRANSFERASE"/>
    <property type="match status" value="1"/>
</dbReference>
<dbReference type="HAMAP" id="MF_01595">
    <property type="entry name" value="PNPase"/>
    <property type="match status" value="1"/>
</dbReference>
<dbReference type="Pfam" id="PF00013">
    <property type="entry name" value="KH_1"/>
    <property type="match status" value="1"/>
</dbReference>
<dbReference type="EC" id="2.7.7.8" evidence="8"/>
<dbReference type="Pfam" id="PF01138">
    <property type="entry name" value="RNase_PH"/>
    <property type="match status" value="2"/>
</dbReference>
<dbReference type="InterPro" id="IPR036345">
    <property type="entry name" value="ExoRNase_PH_dom2_sf"/>
</dbReference>
<dbReference type="NCBIfam" id="NF008805">
    <property type="entry name" value="PRK11824.1"/>
    <property type="match status" value="1"/>
</dbReference>
<dbReference type="GO" id="GO:0003723">
    <property type="term" value="F:RNA binding"/>
    <property type="evidence" value="ECO:0007669"/>
    <property type="project" value="UniProtKB-UniRule"/>
</dbReference>
<evidence type="ECO:0000256" key="2">
    <source>
        <dbReference type="ARBA" id="ARBA00022490"/>
    </source>
</evidence>
<dbReference type="Pfam" id="PF03726">
    <property type="entry name" value="PNPase"/>
    <property type="match status" value="1"/>
</dbReference>
<dbReference type="InterPro" id="IPR036612">
    <property type="entry name" value="KH_dom_type_1_sf"/>
</dbReference>
<dbReference type="GO" id="GO:0006402">
    <property type="term" value="P:mRNA catabolic process"/>
    <property type="evidence" value="ECO:0007669"/>
    <property type="project" value="UniProtKB-UniRule"/>
</dbReference>
<dbReference type="SUPFAM" id="SSF55666">
    <property type="entry name" value="Ribonuclease PH domain 2-like"/>
    <property type="match status" value="2"/>
</dbReference>
<dbReference type="AlphaFoldDB" id="A0A1G1X4M1"/>
<evidence type="ECO:0000256" key="6">
    <source>
        <dbReference type="ARBA" id="ARBA00022842"/>
    </source>
</evidence>
<dbReference type="InterPro" id="IPR012162">
    <property type="entry name" value="PNPase"/>
</dbReference>
<comment type="cofactor">
    <cofactor evidence="8">
        <name>Mg(2+)</name>
        <dbReference type="ChEBI" id="CHEBI:18420"/>
    </cofactor>
</comment>
<dbReference type="PROSITE" id="PS50126">
    <property type="entry name" value="S1"/>
    <property type="match status" value="1"/>
</dbReference>
<dbReference type="SMART" id="SM00316">
    <property type="entry name" value="S1"/>
    <property type="match status" value="1"/>
</dbReference>
<accession>A0A1G1X4M1</accession>
<proteinExistence type="inferred from homology"/>
<gene>
    <name evidence="8" type="primary">pnp</name>
    <name evidence="11" type="ORF">A3D99_03580</name>
</gene>
<dbReference type="Pfam" id="PF03725">
    <property type="entry name" value="RNase_PH_C"/>
    <property type="match status" value="2"/>
</dbReference>
<reference evidence="11 12" key="1">
    <citation type="journal article" date="2016" name="Nat. Commun.">
        <title>Thousands of microbial genomes shed light on interconnected biogeochemical processes in an aquifer system.</title>
        <authorList>
            <person name="Anantharaman K."/>
            <person name="Brown C.T."/>
            <person name="Hug L.A."/>
            <person name="Sharon I."/>
            <person name="Castelle C.J."/>
            <person name="Probst A.J."/>
            <person name="Thomas B.C."/>
            <person name="Singh A."/>
            <person name="Wilkins M.J."/>
            <person name="Karaoz U."/>
            <person name="Brodie E.L."/>
            <person name="Williams K.H."/>
            <person name="Hubbard S.S."/>
            <person name="Banfield J.F."/>
        </authorList>
    </citation>
    <scope>NUCLEOTIDE SEQUENCE [LARGE SCALE GENOMIC DNA]</scope>
</reference>
<dbReference type="InterPro" id="IPR027408">
    <property type="entry name" value="PNPase/RNase_PH_dom_sf"/>
</dbReference>
<dbReference type="InterPro" id="IPR003029">
    <property type="entry name" value="S1_domain"/>
</dbReference>
<dbReference type="InterPro" id="IPR001247">
    <property type="entry name" value="ExoRNase_PH_dom1"/>
</dbReference>
<evidence type="ECO:0000256" key="1">
    <source>
        <dbReference type="ARBA" id="ARBA00007404"/>
    </source>
</evidence>
<sequence length="721" mass="77929">MHRIEVAATIGAQELTISTGEFAKQAGGSVLVQYGETIVLGTATMGNPMSKDADYLPLLVEYEEKFYAAGKIKGSRFMKREGRPNDDAILTARLIDRSIRPLFPDGMINDVQVVLTVLSYDGENDADVPAMIAACGALMISGIPWQGPLGAVRVGIVDGNMVINPTTEERQLSKLDLVLAGSANNITMLESGAKEVAESDMLDAIEAGQRVLGSVVALLEELKLKAGKEAKEAIFAAKDEAAWEKIEAVATPLLREKLAVSRGKDAVGAAERDTAALILESMTEEDKEAIPEKKVRHIVHEIHGKVARARVLEESARSDGRALDEIRSIAIRAGVLPRTHGSGLFQRGDTQVLTTVTLGGPDDMLIVDSMETEEKKRYIHYYNFPAFSVGEIRPSRGPGRREIGHGALAERALLAVLPDKESWPYTMMLVSEVLESHGSSSMGSVCGSTLALMDAGVPIMKPVAGIAMGLMSDGVSNFKVITDIAGIEDEKGDMDFKVAGTADGITALQMDIKVNSLTREILAKALDQALQARLFILNEMNKVIAAPRPEMSPYAPRIHTVRVPVEKIGDLIGPKGKHINAIIEETGVDISIEDDGLVSITSNDPMAMEKAKQWVYNMTREIKVGERFDGRVVKIMDFGAFVELLPNVDGLVHISQFRDERVNKVDDIVKVGDMIPVVVVEIDSTGRISLSHKATLKNQSGENSGPTAPSPKFEGPKPPRM</sequence>
<dbReference type="Gene3D" id="3.30.1370.10">
    <property type="entry name" value="K Homology domain, type 1"/>
    <property type="match status" value="1"/>
</dbReference>
<dbReference type="PROSITE" id="PS50084">
    <property type="entry name" value="KH_TYPE_1"/>
    <property type="match status" value="1"/>
</dbReference>
<feature type="binding site" evidence="8">
    <location>
        <position position="495"/>
    </location>
    <ligand>
        <name>Mg(2+)</name>
        <dbReference type="ChEBI" id="CHEBI:18420"/>
    </ligand>
</feature>
<evidence type="ECO:0000259" key="10">
    <source>
        <dbReference type="PROSITE" id="PS50126"/>
    </source>
</evidence>
<evidence type="ECO:0000256" key="5">
    <source>
        <dbReference type="ARBA" id="ARBA00022723"/>
    </source>
</evidence>
<evidence type="ECO:0000313" key="11">
    <source>
        <dbReference type="EMBL" id="OGY34924.1"/>
    </source>
</evidence>
<dbReference type="FunFam" id="3.30.1370.10:FF:000001">
    <property type="entry name" value="Polyribonucleotide nucleotidyltransferase"/>
    <property type="match status" value="1"/>
</dbReference>
<dbReference type="CDD" id="cd02393">
    <property type="entry name" value="KH-I_PNPase"/>
    <property type="match status" value="1"/>
</dbReference>
<keyword evidence="7 8" id="KW-0694">RNA-binding</keyword>
<dbReference type="NCBIfam" id="TIGR03591">
    <property type="entry name" value="polynuc_phos"/>
    <property type="match status" value="1"/>
</dbReference>
<evidence type="ECO:0000256" key="8">
    <source>
        <dbReference type="HAMAP-Rule" id="MF_01595"/>
    </source>
</evidence>
<dbReference type="EMBL" id="MHHR01000007">
    <property type="protein sequence ID" value="OGY34924.1"/>
    <property type="molecule type" value="Genomic_DNA"/>
</dbReference>
<comment type="function">
    <text evidence="8">Involved in mRNA degradation. Catalyzes the phosphorolysis of single-stranded polyribonucleotides processively in the 3'- to 5'-direction.</text>
</comment>
<protein>
    <recommendedName>
        <fullName evidence="8">Polyribonucleotide nucleotidyltransferase</fullName>
        <ecNumber evidence="8">2.7.7.8</ecNumber>
    </recommendedName>
    <alternativeName>
        <fullName evidence="8">Polynucleotide phosphorylase</fullName>
        <shortName evidence="8">PNPase</shortName>
    </alternativeName>
</protein>
<dbReference type="SUPFAM" id="SSF54791">
    <property type="entry name" value="Eukaryotic type KH-domain (KH-domain type I)"/>
    <property type="match status" value="1"/>
</dbReference>
<evidence type="ECO:0000256" key="7">
    <source>
        <dbReference type="ARBA" id="ARBA00022884"/>
    </source>
</evidence>
<feature type="compositionally biased region" description="Polar residues" evidence="9">
    <location>
        <begin position="696"/>
        <end position="707"/>
    </location>
</feature>
<dbReference type="GO" id="GO:0000287">
    <property type="term" value="F:magnesium ion binding"/>
    <property type="evidence" value="ECO:0007669"/>
    <property type="project" value="UniProtKB-UniRule"/>
</dbReference>
<dbReference type="CDD" id="cd11363">
    <property type="entry name" value="RNase_PH_PNPase_1"/>
    <property type="match status" value="1"/>
</dbReference>
<dbReference type="InterPro" id="IPR012340">
    <property type="entry name" value="NA-bd_OB-fold"/>
</dbReference>
<dbReference type="CDD" id="cd11364">
    <property type="entry name" value="RNase_PH_PNPase_2"/>
    <property type="match status" value="1"/>
</dbReference>
<feature type="binding site" evidence="8">
    <location>
        <position position="489"/>
    </location>
    <ligand>
        <name>Mg(2+)</name>
        <dbReference type="ChEBI" id="CHEBI:18420"/>
    </ligand>
</feature>